<gene>
    <name evidence="2" type="ordered locus">Os04g0541366</name>
    <name evidence="2" type="ORF">OSNPB_040541366</name>
</gene>
<sequence length="111" mass="12769">MGGDGEKDGSVDNWKGSKGERKKERWWGMEREEASPRKREKVIRERLQKEGLVDVYVYARIHPHYPATATTLPDLPTTADRITDRNSCTACMRLQGGRVLTVCYRDRAVFL</sequence>
<proteinExistence type="predicted"/>
<protein>
    <submittedName>
        <fullName evidence="2">Os04g0541366 protein</fullName>
    </submittedName>
</protein>
<accession>A0A0P0WD02</accession>
<reference evidence="2 3" key="3">
    <citation type="journal article" date="2013" name="Rice">
        <title>Improvement of the Oryza sativa Nipponbare reference genome using next generation sequence and optical map data.</title>
        <authorList>
            <person name="Kawahara Y."/>
            <person name="de la Bastide M."/>
            <person name="Hamilton J.P."/>
            <person name="Kanamori H."/>
            <person name="McCombie W.R."/>
            <person name="Ouyang S."/>
            <person name="Schwartz D.C."/>
            <person name="Tanaka T."/>
            <person name="Wu J."/>
            <person name="Zhou S."/>
            <person name="Childs K.L."/>
            <person name="Davidson R.M."/>
            <person name="Lin H."/>
            <person name="Quesada-Ocampo L."/>
            <person name="Vaillancourt B."/>
            <person name="Sakai H."/>
            <person name="Lee S.S."/>
            <person name="Kim J."/>
            <person name="Numa H."/>
            <person name="Itoh T."/>
            <person name="Buell C.R."/>
            <person name="Matsumoto T."/>
        </authorList>
    </citation>
    <scope>NUCLEOTIDE SEQUENCE [LARGE SCALE GENOMIC DNA]</scope>
    <source>
        <strain evidence="3">cv. Nipponbare</strain>
    </source>
</reference>
<evidence type="ECO:0000256" key="1">
    <source>
        <dbReference type="SAM" id="MobiDB-lite"/>
    </source>
</evidence>
<reference evidence="3" key="1">
    <citation type="journal article" date="2005" name="Nature">
        <title>The map-based sequence of the rice genome.</title>
        <authorList>
            <consortium name="International rice genome sequencing project (IRGSP)"/>
            <person name="Matsumoto T."/>
            <person name="Wu J."/>
            <person name="Kanamori H."/>
            <person name="Katayose Y."/>
            <person name="Fujisawa M."/>
            <person name="Namiki N."/>
            <person name="Mizuno H."/>
            <person name="Yamamoto K."/>
            <person name="Antonio B.A."/>
            <person name="Baba T."/>
            <person name="Sakata K."/>
            <person name="Nagamura Y."/>
            <person name="Aoki H."/>
            <person name="Arikawa K."/>
            <person name="Arita K."/>
            <person name="Bito T."/>
            <person name="Chiden Y."/>
            <person name="Fujitsuka N."/>
            <person name="Fukunaka R."/>
            <person name="Hamada M."/>
            <person name="Harada C."/>
            <person name="Hayashi A."/>
            <person name="Hijishita S."/>
            <person name="Honda M."/>
            <person name="Hosokawa S."/>
            <person name="Ichikawa Y."/>
            <person name="Idonuma A."/>
            <person name="Iijima M."/>
            <person name="Ikeda M."/>
            <person name="Ikeno M."/>
            <person name="Ito K."/>
            <person name="Ito S."/>
            <person name="Ito T."/>
            <person name="Ito Y."/>
            <person name="Ito Y."/>
            <person name="Iwabuchi A."/>
            <person name="Kamiya K."/>
            <person name="Karasawa W."/>
            <person name="Kurita K."/>
            <person name="Katagiri S."/>
            <person name="Kikuta A."/>
            <person name="Kobayashi H."/>
            <person name="Kobayashi N."/>
            <person name="Machita K."/>
            <person name="Maehara T."/>
            <person name="Masukawa M."/>
            <person name="Mizubayashi T."/>
            <person name="Mukai Y."/>
            <person name="Nagasaki H."/>
            <person name="Nagata Y."/>
            <person name="Naito S."/>
            <person name="Nakashima M."/>
            <person name="Nakama Y."/>
            <person name="Nakamichi Y."/>
            <person name="Nakamura M."/>
            <person name="Meguro A."/>
            <person name="Negishi M."/>
            <person name="Ohta I."/>
            <person name="Ohta T."/>
            <person name="Okamoto M."/>
            <person name="Ono N."/>
            <person name="Saji S."/>
            <person name="Sakaguchi M."/>
            <person name="Sakai K."/>
            <person name="Shibata M."/>
            <person name="Shimokawa T."/>
            <person name="Song J."/>
            <person name="Takazaki Y."/>
            <person name="Terasawa K."/>
            <person name="Tsugane M."/>
            <person name="Tsuji K."/>
            <person name="Ueda S."/>
            <person name="Waki K."/>
            <person name="Yamagata H."/>
            <person name="Yamamoto M."/>
            <person name="Yamamoto S."/>
            <person name="Yamane H."/>
            <person name="Yoshiki S."/>
            <person name="Yoshihara R."/>
            <person name="Yukawa K."/>
            <person name="Zhong H."/>
            <person name="Yano M."/>
            <person name="Yuan Q."/>
            <person name="Ouyang S."/>
            <person name="Liu J."/>
            <person name="Jones K.M."/>
            <person name="Gansberger K."/>
            <person name="Moffat K."/>
            <person name="Hill J."/>
            <person name="Bera J."/>
            <person name="Fadrosh D."/>
            <person name="Jin S."/>
            <person name="Johri S."/>
            <person name="Kim M."/>
            <person name="Overton L."/>
            <person name="Reardon M."/>
            <person name="Tsitrin T."/>
            <person name="Vuong H."/>
            <person name="Weaver B."/>
            <person name="Ciecko A."/>
            <person name="Tallon L."/>
            <person name="Jackson J."/>
            <person name="Pai G."/>
            <person name="Aken S.V."/>
            <person name="Utterback T."/>
            <person name="Reidmuller S."/>
            <person name="Feldblyum T."/>
            <person name="Hsiao J."/>
            <person name="Zismann V."/>
            <person name="Iobst S."/>
            <person name="de Vazeille A.R."/>
            <person name="Buell C.R."/>
            <person name="Ying K."/>
            <person name="Li Y."/>
            <person name="Lu T."/>
            <person name="Huang Y."/>
            <person name="Zhao Q."/>
            <person name="Feng Q."/>
            <person name="Zhang L."/>
            <person name="Zhu J."/>
            <person name="Weng Q."/>
            <person name="Mu J."/>
            <person name="Lu Y."/>
            <person name="Fan D."/>
            <person name="Liu Y."/>
            <person name="Guan J."/>
            <person name="Zhang Y."/>
            <person name="Yu S."/>
            <person name="Liu X."/>
            <person name="Zhang Y."/>
            <person name="Hong G."/>
            <person name="Han B."/>
            <person name="Choisne N."/>
            <person name="Demange N."/>
            <person name="Orjeda G."/>
            <person name="Samain S."/>
            <person name="Cattolico L."/>
            <person name="Pelletier E."/>
            <person name="Couloux A."/>
            <person name="Segurens B."/>
            <person name="Wincker P."/>
            <person name="D'Hont A."/>
            <person name="Scarpelli C."/>
            <person name="Weissenbach J."/>
            <person name="Salanoubat M."/>
            <person name="Quetier F."/>
            <person name="Yu Y."/>
            <person name="Kim H.R."/>
            <person name="Rambo T."/>
            <person name="Currie J."/>
            <person name="Collura K."/>
            <person name="Luo M."/>
            <person name="Yang T."/>
            <person name="Ammiraju J.S.S."/>
            <person name="Engler F."/>
            <person name="Soderlund C."/>
            <person name="Wing R.A."/>
            <person name="Palmer L.E."/>
            <person name="de la Bastide M."/>
            <person name="Spiegel L."/>
            <person name="Nascimento L."/>
            <person name="Zutavern T."/>
            <person name="O'Shaughnessy A."/>
            <person name="Dike S."/>
            <person name="Dedhia N."/>
            <person name="Preston R."/>
            <person name="Balija V."/>
            <person name="McCombie W.R."/>
            <person name="Chow T."/>
            <person name="Chen H."/>
            <person name="Chung M."/>
            <person name="Chen C."/>
            <person name="Shaw J."/>
            <person name="Wu H."/>
            <person name="Hsiao K."/>
            <person name="Chao Y."/>
            <person name="Chu M."/>
            <person name="Cheng C."/>
            <person name="Hour A."/>
            <person name="Lee P."/>
            <person name="Lin S."/>
            <person name="Lin Y."/>
            <person name="Liou J."/>
            <person name="Liu S."/>
            <person name="Hsing Y."/>
            <person name="Raghuvanshi S."/>
            <person name="Mohanty A."/>
            <person name="Bharti A.K."/>
            <person name="Gaur A."/>
            <person name="Gupta V."/>
            <person name="Kumar D."/>
            <person name="Ravi V."/>
            <person name="Vij S."/>
            <person name="Kapur A."/>
            <person name="Khurana P."/>
            <person name="Khurana P."/>
            <person name="Khurana J.P."/>
            <person name="Tyagi A.K."/>
            <person name="Gaikwad K."/>
            <person name="Singh A."/>
            <person name="Dalal V."/>
            <person name="Srivastava S."/>
            <person name="Dixit A."/>
            <person name="Pal A.K."/>
            <person name="Ghazi I.A."/>
            <person name="Yadav M."/>
            <person name="Pandit A."/>
            <person name="Bhargava A."/>
            <person name="Sureshbabu K."/>
            <person name="Batra K."/>
            <person name="Sharma T.R."/>
            <person name="Mohapatra T."/>
            <person name="Singh N.K."/>
            <person name="Messing J."/>
            <person name="Nelson A.B."/>
            <person name="Fuks G."/>
            <person name="Kavchok S."/>
            <person name="Keizer G."/>
            <person name="Linton E."/>
            <person name="Llaca V."/>
            <person name="Song R."/>
            <person name="Tanyolac B."/>
            <person name="Young S."/>
            <person name="Ho-Il K."/>
            <person name="Hahn J.H."/>
            <person name="Sangsakoo G."/>
            <person name="Vanavichit A."/>
            <person name="de Mattos Luiz.A.T."/>
            <person name="Zimmer P.D."/>
            <person name="Malone G."/>
            <person name="Dellagostin O."/>
            <person name="de Oliveira A.C."/>
            <person name="Bevan M."/>
            <person name="Bancroft I."/>
            <person name="Minx P."/>
            <person name="Cordum H."/>
            <person name="Wilson R."/>
            <person name="Cheng Z."/>
            <person name="Jin W."/>
            <person name="Jiang J."/>
            <person name="Leong S.A."/>
            <person name="Iwama H."/>
            <person name="Gojobori T."/>
            <person name="Itoh T."/>
            <person name="Niimura Y."/>
            <person name="Fujii Y."/>
            <person name="Habara T."/>
            <person name="Sakai H."/>
            <person name="Sato Y."/>
            <person name="Wilson G."/>
            <person name="Kumar K."/>
            <person name="McCouch S."/>
            <person name="Juretic N."/>
            <person name="Hoen D."/>
            <person name="Wright S."/>
            <person name="Bruskiewich R."/>
            <person name="Bureau T."/>
            <person name="Miyao A."/>
            <person name="Hirochika H."/>
            <person name="Nishikawa T."/>
            <person name="Kadowaki K."/>
            <person name="Sugiura M."/>
            <person name="Burr B."/>
            <person name="Sasaki T."/>
        </authorList>
    </citation>
    <scope>NUCLEOTIDE SEQUENCE [LARGE SCALE GENOMIC DNA]</scope>
    <source>
        <strain evidence="3">cv. Nipponbare</strain>
    </source>
</reference>
<dbReference type="Proteomes" id="UP000059680">
    <property type="component" value="Chromosome 4"/>
</dbReference>
<reference evidence="2 3" key="2">
    <citation type="journal article" date="2013" name="Plant Cell Physiol.">
        <title>Rice Annotation Project Database (RAP-DB): an integrative and interactive database for rice genomics.</title>
        <authorList>
            <person name="Sakai H."/>
            <person name="Lee S.S."/>
            <person name="Tanaka T."/>
            <person name="Numa H."/>
            <person name="Kim J."/>
            <person name="Kawahara Y."/>
            <person name="Wakimoto H."/>
            <person name="Yang C.C."/>
            <person name="Iwamoto M."/>
            <person name="Abe T."/>
            <person name="Yamada Y."/>
            <person name="Muto A."/>
            <person name="Inokuchi H."/>
            <person name="Ikemura T."/>
            <person name="Matsumoto T."/>
            <person name="Sasaki T."/>
            <person name="Itoh T."/>
        </authorList>
    </citation>
    <scope>NUCLEOTIDE SEQUENCE [LARGE SCALE GENOMIC DNA]</scope>
    <source>
        <strain evidence="3">cv. Nipponbare</strain>
    </source>
</reference>
<feature type="region of interest" description="Disordered" evidence="1">
    <location>
        <begin position="1"/>
        <end position="31"/>
    </location>
</feature>
<dbReference type="EMBL" id="AP014960">
    <property type="protein sequence ID" value="BAS90296.1"/>
    <property type="molecule type" value="Genomic_DNA"/>
</dbReference>
<name>A0A0P0WD02_ORYSJ</name>
<keyword evidence="3" id="KW-1185">Reference proteome</keyword>
<dbReference type="PaxDb" id="39947-A0A0P0WD02"/>
<dbReference type="AlphaFoldDB" id="A0A0P0WD02"/>
<evidence type="ECO:0000313" key="3">
    <source>
        <dbReference type="Proteomes" id="UP000059680"/>
    </source>
</evidence>
<organism evidence="2 3">
    <name type="scientific">Oryza sativa subsp. japonica</name>
    <name type="common">Rice</name>
    <dbReference type="NCBI Taxonomy" id="39947"/>
    <lineage>
        <taxon>Eukaryota</taxon>
        <taxon>Viridiplantae</taxon>
        <taxon>Streptophyta</taxon>
        <taxon>Embryophyta</taxon>
        <taxon>Tracheophyta</taxon>
        <taxon>Spermatophyta</taxon>
        <taxon>Magnoliopsida</taxon>
        <taxon>Liliopsida</taxon>
        <taxon>Poales</taxon>
        <taxon>Poaceae</taxon>
        <taxon>BOP clade</taxon>
        <taxon>Oryzoideae</taxon>
        <taxon>Oryzeae</taxon>
        <taxon>Oryzinae</taxon>
        <taxon>Oryza</taxon>
        <taxon>Oryza sativa</taxon>
    </lineage>
</organism>
<evidence type="ECO:0000313" key="2">
    <source>
        <dbReference type="EMBL" id="BAS90296.1"/>
    </source>
</evidence>
<dbReference type="InParanoid" id="A0A0P0WD02"/>